<evidence type="ECO:0000313" key="2">
    <source>
        <dbReference type="Proteomes" id="UP000234752"/>
    </source>
</evidence>
<dbReference type="EMBL" id="CP025612">
    <property type="protein sequence ID" value="AUN31962.1"/>
    <property type="molecule type" value="Genomic_DNA"/>
</dbReference>
<name>A0A2K9NG19_9PROT</name>
<organism evidence="1 2">
    <name type="scientific">Niveispirillum cyanobacteriorum</name>
    <dbReference type="NCBI Taxonomy" id="1612173"/>
    <lineage>
        <taxon>Bacteria</taxon>
        <taxon>Pseudomonadati</taxon>
        <taxon>Pseudomonadota</taxon>
        <taxon>Alphaproteobacteria</taxon>
        <taxon>Rhodospirillales</taxon>
        <taxon>Azospirillaceae</taxon>
        <taxon>Niveispirillum</taxon>
    </lineage>
</organism>
<reference evidence="1 2" key="1">
    <citation type="submission" date="2017-12" db="EMBL/GenBank/DDBJ databases">
        <title>Genomes of bacteria within cyanobacterial aggregates.</title>
        <authorList>
            <person name="Cai H."/>
        </authorList>
    </citation>
    <scope>NUCLEOTIDE SEQUENCE [LARGE SCALE GENOMIC DNA]</scope>
    <source>
        <strain evidence="1 2">TH16</strain>
    </source>
</reference>
<dbReference type="Proteomes" id="UP000234752">
    <property type="component" value="Chromosome eg_2"/>
</dbReference>
<proteinExistence type="predicted"/>
<keyword evidence="2" id="KW-1185">Reference proteome</keyword>
<evidence type="ECO:0000313" key="1">
    <source>
        <dbReference type="EMBL" id="AUN31962.1"/>
    </source>
</evidence>
<dbReference type="KEGG" id="ncb:C0V82_16160"/>
<gene>
    <name evidence="1" type="ORF">C0V82_16160</name>
</gene>
<accession>A0A2K9NG19</accession>
<protein>
    <submittedName>
        <fullName evidence="1">Uncharacterized protein</fullName>
    </submittedName>
</protein>
<dbReference type="AlphaFoldDB" id="A0A2K9NG19"/>
<sequence length="71" mass="7885">MSRHKGPVARSGDLRSRFPTGPVAVPPVELEVLRRRAYGQGLIVIDTRSQAFKAQGFAMPLLDWYSREMGG</sequence>
<dbReference type="RefSeq" id="WP_102113516.1">
    <property type="nucleotide sequence ID" value="NZ_BMGN01000012.1"/>
</dbReference>